<sequence length="372" mass="42195">MLHASNPAKIFPRLAELCRRIKLLKRDQLRKVRVKSIVTPETVALQIERNDQTGTALARPTRHCDSLSVDHSRTAAMDLSTLPTELIHAISRHLELCDHLLLCRTNSRMHTICVEWIYRVLNFKSPVQLLRCCKAIISRPEAAVSVWSLKIDCCPSYAFRSFHTMVRSATMRMKNLRVICVPSSSNLFRSLSDLIFPQLIESTIPLSMDSYSFLRRNPTVERASFLDPFGSDDSQSFPNDFSHIQPIHMPKLRHLEGPEIAARTIVPGAPVSELVISWWWDSNPVMEYSRGLIAAASSKAELYSLINLIVRWDPTLLYAIAKHTPQIGYLQIWGPRYLTDSSREDFLFAVDNILPSLTSLKTIIVSPHPPSA</sequence>
<evidence type="ECO:0008006" key="3">
    <source>
        <dbReference type="Google" id="ProtNLM"/>
    </source>
</evidence>
<dbReference type="Proteomes" id="UP000623467">
    <property type="component" value="Unassembled WGS sequence"/>
</dbReference>
<name>A0A8H6ZK92_9AGAR</name>
<keyword evidence="2" id="KW-1185">Reference proteome</keyword>
<protein>
    <recommendedName>
        <fullName evidence="3">F-box domain-containing protein</fullName>
    </recommendedName>
</protein>
<gene>
    <name evidence="1" type="ORF">MSAN_00217000</name>
</gene>
<evidence type="ECO:0000313" key="2">
    <source>
        <dbReference type="Proteomes" id="UP000623467"/>
    </source>
</evidence>
<comment type="caution">
    <text evidence="1">The sequence shown here is derived from an EMBL/GenBank/DDBJ whole genome shotgun (WGS) entry which is preliminary data.</text>
</comment>
<evidence type="ECO:0000313" key="1">
    <source>
        <dbReference type="EMBL" id="KAF7377931.1"/>
    </source>
</evidence>
<reference evidence="1" key="1">
    <citation type="submission" date="2020-05" db="EMBL/GenBank/DDBJ databases">
        <title>Mycena genomes resolve the evolution of fungal bioluminescence.</title>
        <authorList>
            <person name="Tsai I.J."/>
        </authorList>
    </citation>
    <scope>NUCLEOTIDE SEQUENCE</scope>
    <source>
        <strain evidence="1">160909Yilan</strain>
    </source>
</reference>
<accession>A0A8H6ZK92</accession>
<dbReference type="EMBL" id="JACAZH010000001">
    <property type="protein sequence ID" value="KAF7377931.1"/>
    <property type="molecule type" value="Genomic_DNA"/>
</dbReference>
<dbReference type="AlphaFoldDB" id="A0A8H6ZK92"/>
<proteinExistence type="predicted"/>
<organism evidence="1 2">
    <name type="scientific">Mycena sanguinolenta</name>
    <dbReference type="NCBI Taxonomy" id="230812"/>
    <lineage>
        <taxon>Eukaryota</taxon>
        <taxon>Fungi</taxon>
        <taxon>Dikarya</taxon>
        <taxon>Basidiomycota</taxon>
        <taxon>Agaricomycotina</taxon>
        <taxon>Agaricomycetes</taxon>
        <taxon>Agaricomycetidae</taxon>
        <taxon>Agaricales</taxon>
        <taxon>Marasmiineae</taxon>
        <taxon>Mycenaceae</taxon>
        <taxon>Mycena</taxon>
    </lineage>
</organism>